<dbReference type="InterPro" id="IPR008780">
    <property type="entry name" value="Plasmodium_Vir"/>
</dbReference>
<dbReference type="OrthoDB" id="388362at2759"/>
<dbReference type="EMBL" id="FLZR02000002">
    <property type="protein sequence ID" value="VUZ99420.1"/>
    <property type="molecule type" value="Genomic_DNA"/>
</dbReference>
<feature type="transmembrane region" description="Helical" evidence="2">
    <location>
        <begin position="281"/>
        <end position="303"/>
    </location>
</feature>
<reference evidence="3" key="1">
    <citation type="submission" date="2016-07" db="EMBL/GenBank/DDBJ databases">
        <authorList>
            <consortium name="Pathogen Informatics"/>
        </authorList>
    </citation>
    <scope>NUCLEOTIDE SEQUENCE</scope>
</reference>
<gene>
    <name evidence="3" type="ORF">PVP01_0001350</name>
</gene>
<feature type="region of interest" description="Disordered" evidence="1">
    <location>
        <begin position="227"/>
        <end position="271"/>
    </location>
</feature>
<dbReference type="VEuPathDB" id="PlasmoDB:PVPAM_100006300"/>
<protein>
    <submittedName>
        <fullName evidence="3">VIR protein</fullName>
    </submittedName>
</protein>
<sequence>MGESYDFCNYLDHYISTEKMLPDVFHNIRYTYYCEINFDGSIRNKDLENICGKFKYLYDLVFPPFDDYASRNNENGEYLNYWLKKELESQNILSITAQNFYKKLTTNDSSFDNEQHLKDKIHDINTEDLEKMNILYHLNTIFHNIKMTSYDDETKCKSHSTECFQKFTDAIKKCSTDKKDKYCKALKSFKQKYEQLNEDNMFGWCKKEYLSTLPPLEEETKHKAIIKGQAADTSEQEPLQEQRKDQNLETKNDVKEEGQASKYTIEPPFPTTVENHNDNNISIFTIFGIILSISVFSIITYKFTPFGSWINRRLRRNKINWRNVEDEQETKRLLEYNHDPKNMDLRNVRYNVSYNTL</sequence>
<keyword evidence="2" id="KW-0472">Membrane</keyword>
<feature type="compositionally biased region" description="Basic and acidic residues" evidence="1">
    <location>
        <begin position="240"/>
        <end position="259"/>
    </location>
</feature>
<keyword evidence="2" id="KW-1133">Transmembrane helix</keyword>
<proteinExistence type="predicted"/>
<dbReference type="Pfam" id="PF05795">
    <property type="entry name" value="Plasmodium_Vir"/>
    <property type="match status" value="1"/>
</dbReference>
<dbReference type="Proteomes" id="UP000220605">
    <property type="component" value="Unassembled WGS sequence"/>
</dbReference>
<evidence type="ECO:0000256" key="1">
    <source>
        <dbReference type="SAM" id="MobiDB-lite"/>
    </source>
</evidence>
<accession>A0A565A5D8</accession>
<dbReference type="VEuPathDB" id="PlasmoDB:PVP01_0001350"/>
<evidence type="ECO:0000256" key="2">
    <source>
        <dbReference type="SAM" id="Phobius"/>
    </source>
</evidence>
<name>A0A565A5D8_PLAVI</name>
<dbReference type="VEuPathDB" id="PlasmoDB:PVW1_100022600"/>
<dbReference type="AlphaFoldDB" id="A0A565A5D8"/>
<evidence type="ECO:0000313" key="3">
    <source>
        <dbReference type="EMBL" id="VUZ99420.1"/>
    </source>
</evidence>
<keyword evidence="2" id="KW-0812">Transmembrane</keyword>
<organism evidence="3">
    <name type="scientific">Plasmodium vivax</name>
    <name type="common">malaria parasite P. vivax</name>
    <dbReference type="NCBI Taxonomy" id="5855"/>
    <lineage>
        <taxon>Eukaryota</taxon>
        <taxon>Sar</taxon>
        <taxon>Alveolata</taxon>
        <taxon>Apicomplexa</taxon>
        <taxon>Aconoidasida</taxon>
        <taxon>Haemosporida</taxon>
        <taxon>Plasmodiidae</taxon>
        <taxon>Plasmodium</taxon>
        <taxon>Plasmodium (Plasmodium)</taxon>
    </lineage>
</organism>